<dbReference type="Proteomes" id="UP001314170">
    <property type="component" value="Unassembled WGS sequence"/>
</dbReference>
<feature type="signal peptide" evidence="1">
    <location>
        <begin position="1"/>
        <end position="22"/>
    </location>
</feature>
<keyword evidence="1" id="KW-0732">Signal</keyword>
<name>A0AAV1SBK4_9ROSI</name>
<keyword evidence="3" id="KW-1185">Reference proteome</keyword>
<gene>
    <name evidence="2" type="ORF">DCAF_LOCUS21544</name>
</gene>
<evidence type="ECO:0000256" key="1">
    <source>
        <dbReference type="SAM" id="SignalP"/>
    </source>
</evidence>
<evidence type="ECO:0000313" key="3">
    <source>
        <dbReference type="Proteomes" id="UP001314170"/>
    </source>
</evidence>
<dbReference type="EMBL" id="CAWUPB010001173">
    <property type="protein sequence ID" value="CAK7348836.1"/>
    <property type="molecule type" value="Genomic_DNA"/>
</dbReference>
<evidence type="ECO:0000313" key="2">
    <source>
        <dbReference type="EMBL" id="CAK7348836.1"/>
    </source>
</evidence>
<proteinExistence type="predicted"/>
<feature type="chain" id="PRO_5043628879" evidence="1">
    <location>
        <begin position="23"/>
        <end position="128"/>
    </location>
</feature>
<dbReference type="AlphaFoldDB" id="A0AAV1SBK4"/>
<accession>A0AAV1SBK4</accession>
<sequence>MKNPLASRRLLWLALQFPLSSIHTSILNSTSARSNIKRLPPQGGTAPDLLRSRLRSVNKYCAPSIKMALRILLKGKRRIPINVYHWNKEKLLGLATHSQIIRLFIAETSHGSSDSTGAERCLPRETVN</sequence>
<comment type="caution">
    <text evidence="2">The sequence shown here is derived from an EMBL/GenBank/DDBJ whole genome shotgun (WGS) entry which is preliminary data.</text>
</comment>
<organism evidence="2 3">
    <name type="scientific">Dovyalis caffra</name>
    <dbReference type="NCBI Taxonomy" id="77055"/>
    <lineage>
        <taxon>Eukaryota</taxon>
        <taxon>Viridiplantae</taxon>
        <taxon>Streptophyta</taxon>
        <taxon>Embryophyta</taxon>
        <taxon>Tracheophyta</taxon>
        <taxon>Spermatophyta</taxon>
        <taxon>Magnoliopsida</taxon>
        <taxon>eudicotyledons</taxon>
        <taxon>Gunneridae</taxon>
        <taxon>Pentapetalae</taxon>
        <taxon>rosids</taxon>
        <taxon>fabids</taxon>
        <taxon>Malpighiales</taxon>
        <taxon>Salicaceae</taxon>
        <taxon>Flacourtieae</taxon>
        <taxon>Dovyalis</taxon>
    </lineage>
</organism>
<protein>
    <submittedName>
        <fullName evidence="2">Uncharacterized protein</fullName>
    </submittedName>
</protein>
<reference evidence="2 3" key="1">
    <citation type="submission" date="2024-01" db="EMBL/GenBank/DDBJ databases">
        <authorList>
            <person name="Waweru B."/>
        </authorList>
    </citation>
    <scope>NUCLEOTIDE SEQUENCE [LARGE SCALE GENOMIC DNA]</scope>
</reference>